<dbReference type="Pfam" id="PF00072">
    <property type="entry name" value="Response_reg"/>
    <property type="match status" value="1"/>
</dbReference>
<keyword evidence="4" id="KW-0805">Transcription regulation</keyword>
<dbReference type="SUPFAM" id="SSF46894">
    <property type="entry name" value="C-terminal effector domain of the bipartite response regulators"/>
    <property type="match status" value="1"/>
</dbReference>
<dbReference type="InterPro" id="IPR039420">
    <property type="entry name" value="WalR-like"/>
</dbReference>
<dbReference type="GO" id="GO:0005829">
    <property type="term" value="C:cytosol"/>
    <property type="evidence" value="ECO:0007669"/>
    <property type="project" value="TreeGrafter"/>
</dbReference>
<feature type="domain" description="Response regulatory" evidence="10">
    <location>
        <begin position="5"/>
        <end position="121"/>
    </location>
</feature>
<sequence>MEAKTILVVDDEDHIVELISYNLEKVGYAVVKADCGEKALEKLEDCQIDLIVLDWMLPGMDGMEVLKRIRKSTRFKKMPIILLTAKNDEMSKVVGLEVGADDYLGKPFSVHELLARIKALLRRSEGVFEEKEEDKYSIHINNMVIDKARHIVEIDGVPIDLSLKEFELLYYLAKNRGIVHPRDLLLEKIWGYDYEGETRTVDVHVSNLRKKLEKDNKTSVSIKTIRGIGYKLS</sequence>
<evidence type="ECO:0000256" key="6">
    <source>
        <dbReference type="ARBA" id="ARBA00023163"/>
    </source>
</evidence>
<dbReference type="GO" id="GO:0000976">
    <property type="term" value="F:transcription cis-regulatory region binding"/>
    <property type="evidence" value="ECO:0007669"/>
    <property type="project" value="TreeGrafter"/>
</dbReference>
<dbReference type="GO" id="GO:0000156">
    <property type="term" value="F:phosphorelay response regulator activity"/>
    <property type="evidence" value="ECO:0007669"/>
    <property type="project" value="TreeGrafter"/>
</dbReference>
<evidence type="ECO:0000313" key="12">
    <source>
        <dbReference type="EMBL" id="KSV58988.1"/>
    </source>
</evidence>
<keyword evidence="3" id="KW-0902">Two-component regulatory system</keyword>
<comment type="caution">
    <text evidence="12">The sequence shown here is derived from an EMBL/GenBank/DDBJ whole genome shotgun (WGS) entry which is preliminary data.</text>
</comment>
<dbReference type="PANTHER" id="PTHR48111">
    <property type="entry name" value="REGULATOR OF RPOS"/>
    <property type="match status" value="1"/>
</dbReference>
<dbReference type="Gene3D" id="6.10.250.690">
    <property type="match status" value="1"/>
</dbReference>
<dbReference type="AlphaFoldDB" id="A0A0V8QET8"/>
<dbReference type="PANTHER" id="PTHR48111:SF40">
    <property type="entry name" value="PHOSPHATE REGULON TRANSCRIPTIONAL REGULATORY PROTEIN PHOB"/>
    <property type="match status" value="1"/>
</dbReference>
<dbReference type="SMART" id="SM00448">
    <property type="entry name" value="REC"/>
    <property type="match status" value="1"/>
</dbReference>
<comment type="function">
    <text evidence="7">May play the central regulatory role in sporulation. It may be an element of the effector pathway responsible for the activation of sporulation genes in response to nutritional stress. Spo0A may act in concert with spo0H (a sigma factor) to control the expression of some genes that are critical to the sporulation process.</text>
</comment>
<dbReference type="Pfam" id="PF00486">
    <property type="entry name" value="Trans_reg_C"/>
    <property type="match status" value="1"/>
</dbReference>
<dbReference type="OrthoDB" id="9802426at2"/>
<dbReference type="Gene3D" id="1.10.10.10">
    <property type="entry name" value="Winged helix-like DNA-binding domain superfamily/Winged helix DNA-binding domain"/>
    <property type="match status" value="1"/>
</dbReference>
<dbReference type="InterPro" id="IPR011006">
    <property type="entry name" value="CheY-like_superfamily"/>
</dbReference>
<dbReference type="InterPro" id="IPR001867">
    <property type="entry name" value="OmpR/PhoB-type_DNA-bd"/>
</dbReference>
<dbReference type="InterPro" id="IPR016032">
    <property type="entry name" value="Sig_transdc_resp-reg_C-effctor"/>
</dbReference>
<keyword evidence="2 8" id="KW-0597">Phosphoprotein</keyword>
<dbReference type="PROSITE" id="PS51755">
    <property type="entry name" value="OMPR_PHOB"/>
    <property type="match status" value="1"/>
</dbReference>
<dbReference type="GO" id="GO:0006355">
    <property type="term" value="P:regulation of DNA-templated transcription"/>
    <property type="evidence" value="ECO:0007669"/>
    <property type="project" value="InterPro"/>
</dbReference>
<evidence type="ECO:0000256" key="4">
    <source>
        <dbReference type="ARBA" id="ARBA00023015"/>
    </source>
</evidence>
<evidence type="ECO:0000313" key="13">
    <source>
        <dbReference type="Proteomes" id="UP000054874"/>
    </source>
</evidence>
<dbReference type="CDD" id="cd00383">
    <property type="entry name" value="trans_reg_C"/>
    <property type="match status" value="1"/>
</dbReference>
<gene>
    <name evidence="12" type="ORF">ASU35_10545</name>
</gene>
<dbReference type="SMART" id="SM00862">
    <property type="entry name" value="Trans_reg_C"/>
    <property type="match status" value="1"/>
</dbReference>
<evidence type="ECO:0000256" key="9">
    <source>
        <dbReference type="PROSITE-ProRule" id="PRU01091"/>
    </source>
</evidence>
<keyword evidence="6" id="KW-0804">Transcription</keyword>
<evidence type="ECO:0000259" key="11">
    <source>
        <dbReference type="PROSITE" id="PS51755"/>
    </source>
</evidence>
<feature type="domain" description="OmpR/PhoB-type" evidence="11">
    <location>
        <begin position="135"/>
        <end position="233"/>
    </location>
</feature>
<keyword evidence="13" id="KW-1185">Reference proteome</keyword>
<dbReference type="RefSeq" id="WP_058352772.1">
    <property type="nucleotide sequence ID" value="NZ_CABMMD010000154.1"/>
</dbReference>
<proteinExistence type="predicted"/>
<dbReference type="PROSITE" id="PS50110">
    <property type="entry name" value="RESPONSE_REGULATORY"/>
    <property type="match status" value="1"/>
</dbReference>
<evidence type="ECO:0000256" key="3">
    <source>
        <dbReference type="ARBA" id="ARBA00023012"/>
    </source>
</evidence>
<evidence type="ECO:0000256" key="2">
    <source>
        <dbReference type="ARBA" id="ARBA00022553"/>
    </source>
</evidence>
<dbReference type="SUPFAM" id="SSF52172">
    <property type="entry name" value="CheY-like"/>
    <property type="match status" value="1"/>
</dbReference>
<reference evidence="12 13" key="1">
    <citation type="submission" date="2015-11" db="EMBL/GenBank/DDBJ databases">
        <title>Butyribacter intestini gen. nov., sp. nov., a butyric acid-producing bacterium of the family Lachnospiraceae isolated from the human faeces.</title>
        <authorList>
            <person name="Zou Y."/>
            <person name="Xue W."/>
            <person name="Luo G."/>
            <person name="Lv M."/>
        </authorList>
    </citation>
    <scope>NUCLEOTIDE SEQUENCE [LARGE SCALE GENOMIC DNA]</scope>
    <source>
        <strain evidence="12 13">ACET-33324</strain>
    </source>
</reference>
<feature type="DNA-binding region" description="OmpR/PhoB-type" evidence="9">
    <location>
        <begin position="135"/>
        <end position="233"/>
    </location>
</feature>
<dbReference type="Proteomes" id="UP000054874">
    <property type="component" value="Unassembled WGS sequence"/>
</dbReference>
<feature type="modified residue" description="4-aspartylphosphate" evidence="8">
    <location>
        <position position="54"/>
    </location>
</feature>
<accession>A0A0V8QET8</accession>
<keyword evidence="5 9" id="KW-0238">DNA-binding</keyword>
<evidence type="ECO:0000256" key="5">
    <source>
        <dbReference type="ARBA" id="ARBA00023125"/>
    </source>
</evidence>
<dbReference type="GO" id="GO:0032993">
    <property type="term" value="C:protein-DNA complex"/>
    <property type="evidence" value="ECO:0007669"/>
    <property type="project" value="TreeGrafter"/>
</dbReference>
<evidence type="ECO:0000256" key="8">
    <source>
        <dbReference type="PROSITE-ProRule" id="PRU00169"/>
    </source>
</evidence>
<dbReference type="FunFam" id="3.40.50.2300:FF:000001">
    <property type="entry name" value="DNA-binding response regulator PhoB"/>
    <property type="match status" value="1"/>
</dbReference>
<evidence type="ECO:0000256" key="7">
    <source>
        <dbReference type="ARBA" id="ARBA00024867"/>
    </source>
</evidence>
<dbReference type="FunFam" id="1.10.10.10:FF:000018">
    <property type="entry name" value="DNA-binding response regulator ResD"/>
    <property type="match status" value="1"/>
</dbReference>
<dbReference type="InterPro" id="IPR036388">
    <property type="entry name" value="WH-like_DNA-bd_sf"/>
</dbReference>
<dbReference type="Gene3D" id="3.40.50.2300">
    <property type="match status" value="1"/>
</dbReference>
<name>A0A0V8QET8_9FIRM</name>
<evidence type="ECO:0000256" key="1">
    <source>
        <dbReference type="ARBA" id="ARBA00018672"/>
    </source>
</evidence>
<dbReference type="EMBL" id="LNAM01000154">
    <property type="protein sequence ID" value="KSV58988.1"/>
    <property type="molecule type" value="Genomic_DNA"/>
</dbReference>
<organism evidence="12 13">
    <name type="scientific">Acetivibrio ethanolgignens</name>
    <dbReference type="NCBI Taxonomy" id="290052"/>
    <lineage>
        <taxon>Bacteria</taxon>
        <taxon>Bacillati</taxon>
        <taxon>Bacillota</taxon>
        <taxon>Clostridia</taxon>
        <taxon>Eubacteriales</taxon>
        <taxon>Oscillospiraceae</taxon>
        <taxon>Acetivibrio</taxon>
    </lineage>
</organism>
<dbReference type="InterPro" id="IPR001789">
    <property type="entry name" value="Sig_transdc_resp-reg_receiver"/>
</dbReference>
<dbReference type="STRING" id="290052.ASU35_10545"/>
<evidence type="ECO:0000259" key="10">
    <source>
        <dbReference type="PROSITE" id="PS50110"/>
    </source>
</evidence>
<protein>
    <recommendedName>
        <fullName evidence="1">Stage 0 sporulation protein A homolog</fullName>
    </recommendedName>
</protein>